<name>A0ABV0NBW3_9TELE</name>
<protein>
    <submittedName>
        <fullName evidence="2">Uncharacterized protein</fullName>
    </submittedName>
</protein>
<evidence type="ECO:0000313" key="2">
    <source>
        <dbReference type="EMBL" id="MEQ2168551.1"/>
    </source>
</evidence>
<evidence type="ECO:0000256" key="1">
    <source>
        <dbReference type="SAM" id="Phobius"/>
    </source>
</evidence>
<reference evidence="2 3" key="1">
    <citation type="submission" date="2021-06" db="EMBL/GenBank/DDBJ databases">
        <authorList>
            <person name="Palmer J.M."/>
        </authorList>
    </citation>
    <scope>NUCLEOTIDE SEQUENCE [LARGE SCALE GENOMIC DNA]</scope>
    <source>
        <strain evidence="2 3">GA_2019</strain>
        <tissue evidence="2">Muscle</tissue>
    </source>
</reference>
<keyword evidence="3" id="KW-1185">Reference proteome</keyword>
<accession>A0ABV0NBW3</accession>
<dbReference type="Proteomes" id="UP001476798">
    <property type="component" value="Unassembled WGS sequence"/>
</dbReference>
<organism evidence="2 3">
    <name type="scientific">Goodea atripinnis</name>
    <dbReference type="NCBI Taxonomy" id="208336"/>
    <lineage>
        <taxon>Eukaryota</taxon>
        <taxon>Metazoa</taxon>
        <taxon>Chordata</taxon>
        <taxon>Craniata</taxon>
        <taxon>Vertebrata</taxon>
        <taxon>Euteleostomi</taxon>
        <taxon>Actinopterygii</taxon>
        <taxon>Neopterygii</taxon>
        <taxon>Teleostei</taxon>
        <taxon>Neoteleostei</taxon>
        <taxon>Acanthomorphata</taxon>
        <taxon>Ovalentaria</taxon>
        <taxon>Atherinomorphae</taxon>
        <taxon>Cyprinodontiformes</taxon>
        <taxon>Goodeidae</taxon>
        <taxon>Goodea</taxon>
    </lineage>
</organism>
<keyword evidence="1" id="KW-0472">Membrane</keyword>
<dbReference type="EMBL" id="JAHRIO010031171">
    <property type="protein sequence ID" value="MEQ2168551.1"/>
    <property type="molecule type" value="Genomic_DNA"/>
</dbReference>
<gene>
    <name evidence="2" type="ORF">GOODEAATRI_015789</name>
</gene>
<proteinExistence type="predicted"/>
<comment type="caution">
    <text evidence="2">The sequence shown here is derived from an EMBL/GenBank/DDBJ whole genome shotgun (WGS) entry which is preliminary data.</text>
</comment>
<keyword evidence="1" id="KW-0812">Transmembrane</keyword>
<keyword evidence="1" id="KW-1133">Transmembrane helix</keyword>
<feature type="transmembrane region" description="Helical" evidence="1">
    <location>
        <begin position="20"/>
        <end position="39"/>
    </location>
</feature>
<evidence type="ECO:0000313" key="3">
    <source>
        <dbReference type="Proteomes" id="UP001476798"/>
    </source>
</evidence>
<sequence length="101" mass="11836">MLKKIWSLINSEQRGLNGNAGYFLNASLVIFLFNVKTTFMQIIQQTWETPARLKIYINQSFLLLSLVKDRHVQWTSCSFYCMHLQAAEHLNQHQRRAAAFC</sequence>